<dbReference type="GO" id="GO:0046677">
    <property type="term" value="P:response to antibiotic"/>
    <property type="evidence" value="ECO:0007669"/>
    <property type="project" value="UniProtKB-KW"/>
</dbReference>
<comment type="caution">
    <text evidence="4">The sequence shown here is derived from an EMBL/GenBank/DDBJ whole genome shotgun (WGS) entry which is preliminary data.</text>
</comment>
<reference evidence="4 5" key="1">
    <citation type="submission" date="2019-07" db="EMBL/GenBank/DDBJ databases">
        <title>Whole genome shotgun sequence of Deinococcus cellulosilyticus NBRC 106333.</title>
        <authorList>
            <person name="Hosoyama A."/>
            <person name="Uohara A."/>
            <person name="Ohji S."/>
            <person name="Ichikawa N."/>
        </authorList>
    </citation>
    <scope>NUCLEOTIDE SEQUENCE [LARGE SCALE GENOMIC DNA]</scope>
    <source>
        <strain evidence="4 5">NBRC 106333</strain>
    </source>
</reference>
<organism evidence="4 5">
    <name type="scientific">Deinococcus cellulosilyticus (strain DSM 18568 / NBRC 106333 / KACC 11606 / 5516J-15)</name>
    <dbReference type="NCBI Taxonomy" id="1223518"/>
    <lineage>
        <taxon>Bacteria</taxon>
        <taxon>Thermotogati</taxon>
        <taxon>Deinococcota</taxon>
        <taxon>Deinococci</taxon>
        <taxon>Deinococcales</taxon>
        <taxon>Deinococcaceae</taxon>
        <taxon>Deinococcus</taxon>
    </lineage>
</organism>
<keyword evidence="2" id="KW-0046">Antibiotic resistance</keyword>
<evidence type="ECO:0000256" key="2">
    <source>
        <dbReference type="ARBA" id="ARBA00023251"/>
    </source>
</evidence>
<dbReference type="SMART" id="SM01006">
    <property type="entry name" value="AlcB"/>
    <property type="match status" value="1"/>
</dbReference>
<proteinExistence type="predicted"/>
<keyword evidence="5" id="KW-1185">Reference proteome</keyword>
<dbReference type="PANTHER" id="PTHR31438:SF1">
    <property type="entry name" value="LYSINE N-ACYLTRANSFERASE C17G9.06C-RELATED"/>
    <property type="match status" value="1"/>
</dbReference>
<evidence type="ECO:0000313" key="5">
    <source>
        <dbReference type="Proteomes" id="UP000321306"/>
    </source>
</evidence>
<dbReference type="Gene3D" id="3.40.630.30">
    <property type="match status" value="1"/>
</dbReference>
<evidence type="ECO:0000256" key="1">
    <source>
        <dbReference type="ARBA" id="ARBA00004924"/>
    </source>
</evidence>
<dbReference type="SUPFAM" id="SSF55729">
    <property type="entry name" value="Acyl-CoA N-acyltransferases (Nat)"/>
    <property type="match status" value="1"/>
</dbReference>
<dbReference type="Proteomes" id="UP000321306">
    <property type="component" value="Unassembled WGS sequence"/>
</dbReference>
<evidence type="ECO:0000313" key="4">
    <source>
        <dbReference type="EMBL" id="GEM47085.1"/>
    </source>
</evidence>
<sequence>MQISFLPLQDDHLTLLHCWLQQPHVREFWDDGDRTLEDVQASYGSADRDVDAFLILLEDCPIGYIQAYPVDAESPFVFCRRGNTWGMDLFIGEVKHLGKGLGFQAVQVFADFLHTEYGADRVLIDPSIRNHRAIHIYQKAGFEPVAELVHAGERLLLLRRDRPSPIQ</sequence>
<name>A0A511N2K0_DEIC1</name>
<dbReference type="AlphaFoldDB" id="A0A511N2K0"/>
<dbReference type="RefSeq" id="WP_186816023.1">
    <property type="nucleotide sequence ID" value="NZ_BJXB01000011.1"/>
</dbReference>
<evidence type="ECO:0000259" key="3">
    <source>
        <dbReference type="PROSITE" id="PS51186"/>
    </source>
</evidence>
<dbReference type="Pfam" id="PF13523">
    <property type="entry name" value="Acetyltransf_8"/>
    <property type="match status" value="1"/>
</dbReference>
<dbReference type="InterPro" id="IPR019432">
    <property type="entry name" value="Acyltransferase_MbtK/IucB-like"/>
</dbReference>
<protein>
    <submittedName>
        <fullName evidence="4">GNAT family N-acetyltransferase</fullName>
    </submittedName>
</protein>
<dbReference type="InterPro" id="IPR016181">
    <property type="entry name" value="Acyl_CoA_acyltransferase"/>
</dbReference>
<comment type="pathway">
    <text evidence="1">Siderophore biosynthesis.</text>
</comment>
<dbReference type="PANTHER" id="PTHR31438">
    <property type="entry name" value="LYSINE N-ACYLTRANSFERASE C17G9.06C-RELATED"/>
    <property type="match status" value="1"/>
</dbReference>
<dbReference type="PROSITE" id="PS51186">
    <property type="entry name" value="GNAT"/>
    <property type="match status" value="1"/>
</dbReference>
<dbReference type="GO" id="GO:0016410">
    <property type="term" value="F:N-acyltransferase activity"/>
    <property type="evidence" value="ECO:0007669"/>
    <property type="project" value="TreeGrafter"/>
</dbReference>
<keyword evidence="4" id="KW-0808">Transferase</keyword>
<gene>
    <name evidence="4" type="ORF">DC3_27200</name>
</gene>
<dbReference type="EMBL" id="BJXB01000011">
    <property type="protein sequence ID" value="GEM47085.1"/>
    <property type="molecule type" value="Genomic_DNA"/>
</dbReference>
<dbReference type="GO" id="GO:0019290">
    <property type="term" value="P:siderophore biosynthetic process"/>
    <property type="evidence" value="ECO:0007669"/>
    <property type="project" value="InterPro"/>
</dbReference>
<feature type="domain" description="N-acetyltransferase" evidence="3">
    <location>
        <begin position="3"/>
        <end position="163"/>
    </location>
</feature>
<dbReference type="InterPro" id="IPR000182">
    <property type="entry name" value="GNAT_dom"/>
</dbReference>
<accession>A0A511N2K0</accession>